<sequence length="429" mass="48032">MDYRAQIVPYDILATIADQVAIAVPVTRREATLRALSQTCKFMVPVCRRHLFSSIRLHGSKVSYQNLMNLLEEKPEVASYVRTLWCTLRPLPNEHENGVLEALLRHSTSPGNSSSLHSISLDASFRTGDEWSVQPASMRRLLISLIQLPTIIGLHLSGIQDFPVNQLSLCRALRHLSLQDVRDFALLGDNSLPTDCRVPTPLLLGVSMTSYNSLVVLMDPKKGPNALGPIIDFSLLQEATFTVCKPVEVDHICRLLKTAQKLERLSIEVDDMSDAVRLEGLGAILATNAASTSTLKSIFLHSNVGYMNKTALWGLDCALQDLAGKNILEEIELCIKVCVEEGMHCTGSGDFPNLDRVLTEPGAFPKLRRVAIEFHWNFYKHENEAEEDEDPECFIPDKVTREQFVRLSSNVALDFSFCEDEHIAWLTYR</sequence>
<dbReference type="EMBL" id="KN817556">
    <property type="protein sequence ID" value="KJA21699.1"/>
    <property type="molecule type" value="Genomic_DNA"/>
</dbReference>
<name>A0A0D2NSB5_HYPSF</name>
<protein>
    <recommendedName>
        <fullName evidence="3">F-box domain-containing protein</fullName>
    </recommendedName>
</protein>
<organism evidence="1 2">
    <name type="scientific">Hypholoma sublateritium (strain FD-334 SS-4)</name>
    <dbReference type="NCBI Taxonomy" id="945553"/>
    <lineage>
        <taxon>Eukaryota</taxon>
        <taxon>Fungi</taxon>
        <taxon>Dikarya</taxon>
        <taxon>Basidiomycota</taxon>
        <taxon>Agaricomycotina</taxon>
        <taxon>Agaricomycetes</taxon>
        <taxon>Agaricomycetidae</taxon>
        <taxon>Agaricales</taxon>
        <taxon>Agaricineae</taxon>
        <taxon>Strophariaceae</taxon>
        <taxon>Hypholoma</taxon>
    </lineage>
</organism>
<evidence type="ECO:0000313" key="1">
    <source>
        <dbReference type="EMBL" id="KJA21699.1"/>
    </source>
</evidence>
<dbReference type="AlphaFoldDB" id="A0A0D2NSB5"/>
<dbReference type="Proteomes" id="UP000054270">
    <property type="component" value="Unassembled WGS sequence"/>
</dbReference>
<reference evidence="2" key="1">
    <citation type="submission" date="2014-04" db="EMBL/GenBank/DDBJ databases">
        <title>Evolutionary Origins and Diversification of the Mycorrhizal Mutualists.</title>
        <authorList>
            <consortium name="DOE Joint Genome Institute"/>
            <consortium name="Mycorrhizal Genomics Consortium"/>
            <person name="Kohler A."/>
            <person name="Kuo A."/>
            <person name="Nagy L.G."/>
            <person name="Floudas D."/>
            <person name="Copeland A."/>
            <person name="Barry K.W."/>
            <person name="Cichocki N."/>
            <person name="Veneault-Fourrey C."/>
            <person name="LaButti K."/>
            <person name="Lindquist E.A."/>
            <person name="Lipzen A."/>
            <person name="Lundell T."/>
            <person name="Morin E."/>
            <person name="Murat C."/>
            <person name="Riley R."/>
            <person name="Ohm R."/>
            <person name="Sun H."/>
            <person name="Tunlid A."/>
            <person name="Henrissat B."/>
            <person name="Grigoriev I.V."/>
            <person name="Hibbett D.S."/>
            <person name="Martin F."/>
        </authorList>
    </citation>
    <scope>NUCLEOTIDE SEQUENCE [LARGE SCALE GENOMIC DNA]</scope>
    <source>
        <strain evidence="2">FD-334 SS-4</strain>
    </source>
</reference>
<proteinExistence type="predicted"/>
<evidence type="ECO:0008006" key="3">
    <source>
        <dbReference type="Google" id="ProtNLM"/>
    </source>
</evidence>
<dbReference type="OrthoDB" id="2848237at2759"/>
<gene>
    <name evidence="1" type="ORF">HYPSUDRAFT_87915</name>
</gene>
<dbReference type="STRING" id="945553.A0A0D2NSB5"/>
<keyword evidence="2" id="KW-1185">Reference proteome</keyword>
<evidence type="ECO:0000313" key="2">
    <source>
        <dbReference type="Proteomes" id="UP000054270"/>
    </source>
</evidence>
<accession>A0A0D2NSB5</accession>